<protein>
    <recommendedName>
        <fullName evidence="3">Capsular biosynthesis protein</fullName>
    </recommendedName>
</protein>
<name>A0ABQ1WEJ5_9BACT</name>
<dbReference type="InterPro" id="IPR010866">
    <property type="entry name" value="A-2_8-polyST"/>
</dbReference>
<comment type="caution">
    <text evidence="1">The sequence shown here is derived from an EMBL/GenBank/DDBJ whole genome shotgun (WGS) entry which is preliminary data.</text>
</comment>
<dbReference type="RefSeq" id="WP_188502475.1">
    <property type="nucleotide sequence ID" value="NZ_BMFP01000006.1"/>
</dbReference>
<dbReference type="Proteomes" id="UP000634043">
    <property type="component" value="Unassembled WGS sequence"/>
</dbReference>
<dbReference type="EMBL" id="BMFP01000006">
    <property type="protein sequence ID" value="GGG25303.1"/>
    <property type="molecule type" value="Genomic_DNA"/>
</dbReference>
<accession>A0ABQ1WEJ5</accession>
<proteinExistence type="predicted"/>
<evidence type="ECO:0000313" key="2">
    <source>
        <dbReference type="Proteomes" id="UP000634043"/>
    </source>
</evidence>
<gene>
    <name evidence="1" type="ORF">GCM10011323_31310</name>
</gene>
<keyword evidence="2" id="KW-1185">Reference proteome</keyword>
<organism evidence="1 2">
    <name type="scientific">Pontibacter amylolyticus</name>
    <dbReference type="NCBI Taxonomy" id="1424080"/>
    <lineage>
        <taxon>Bacteria</taxon>
        <taxon>Pseudomonadati</taxon>
        <taxon>Bacteroidota</taxon>
        <taxon>Cytophagia</taxon>
        <taxon>Cytophagales</taxon>
        <taxon>Hymenobacteraceae</taxon>
        <taxon>Pontibacter</taxon>
    </lineage>
</organism>
<evidence type="ECO:0008006" key="3">
    <source>
        <dbReference type="Google" id="ProtNLM"/>
    </source>
</evidence>
<sequence length="411" mass="47680">MAKKQVVLLNFNYSRKQWVNLLKPIFTEEFEIHWISKVSPKEENSPLIKGHTFHYWDSYSNGFEVIDSISPQAVIFMDISSGLSISLNYAAKKRGIKTLYLQHGIFNEYADYMLLENLQKQNKNLLDKDSAKSKFSTFHFLKKTLGFEGLLYNLQTIIYLLIARKRSYRKAAKLIKDKNRIPSYYLCYSLKNAQIHVQLDGEGVKDKVKIVGNPELEQFFEKSHNTLNLQNKFQNFCLLIDQPLSGGDLGESFITREKHIQLYIALAEKAKSAGMKLVVKLHPGNFKEDWHPVHDNIIWIREEYSIIELIKEAKICFGVYSAATILCFLSKPTVLIKFFDLKRFSYIEENNLAQVVTFEELLNDELLLPKLNSQNAFEVSSKVLQDYGWYGNPIYNQTLRKSLISDITDKL</sequence>
<reference evidence="2" key="1">
    <citation type="journal article" date="2019" name="Int. J. Syst. Evol. Microbiol.">
        <title>The Global Catalogue of Microorganisms (GCM) 10K type strain sequencing project: providing services to taxonomists for standard genome sequencing and annotation.</title>
        <authorList>
            <consortium name="The Broad Institute Genomics Platform"/>
            <consortium name="The Broad Institute Genome Sequencing Center for Infectious Disease"/>
            <person name="Wu L."/>
            <person name="Ma J."/>
        </authorList>
    </citation>
    <scope>NUCLEOTIDE SEQUENCE [LARGE SCALE GENOMIC DNA]</scope>
    <source>
        <strain evidence="2">CGMCC 1.12749</strain>
    </source>
</reference>
<dbReference type="Pfam" id="PF07388">
    <property type="entry name" value="A-2_8-polyST"/>
    <property type="match status" value="1"/>
</dbReference>
<evidence type="ECO:0000313" key="1">
    <source>
        <dbReference type="EMBL" id="GGG25303.1"/>
    </source>
</evidence>